<reference evidence="2" key="1">
    <citation type="submission" date="2020-11" db="EMBL/GenBank/DDBJ databases">
        <title>Carbohydrate-dependent, anaerobic sulfur respiration: A novel catabolism in halophilic archaea.</title>
        <authorList>
            <person name="Sorokin D.Y."/>
            <person name="Messina E."/>
            <person name="Smedile F."/>
            <person name="La Cono V."/>
            <person name="Hallsworth J.E."/>
            <person name="Yakimov M.M."/>
        </authorList>
    </citation>
    <scope>NUCLEOTIDE SEQUENCE</scope>
    <source>
        <strain evidence="2">HSR-Bgl</strain>
    </source>
</reference>
<evidence type="ECO:0000313" key="3">
    <source>
        <dbReference type="Proteomes" id="UP000663305"/>
    </source>
</evidence>
<dbReference type="InterPro" id="IPR057167">
    <property type="entry name" value="DUF7845"/>
</dbReference>
<feature type="domain" description="DUF7845" evidence="1">
    <location>
        <begin position="8"/>
        <end position="340"/>
    </location>
</feature>
<dbReference type="Proteomes" id="UP000663305">
    <property type="component" value="Chromosome"/>
</dbReference>
<protein>
    <submittedName>
        <fullName evidence="2">Protein containing HTH domain</fullName>
    </submittedName>
</protein>
<dbReference type="AlphaFoldDB" id="A0A897NIW9"/>
<sequence length="547" mass="61484">MSLVTGYVEPAPHEFAANYLFDSDGLAPFFAADSQIKSGGGSKRGEFTDQGERWTVTLYYQDSNVVHPGSKLPTGTEWRLDEMREFRLSVSRHGEEDRVGEQGFNAHLAPRWQGMEIEQSDGTISEYSVPDGIHEAANVKIQGSNIEFSRYLRLLRLAATSVGIRGRYFEEPHEYSNIQDAERYVRIHKDASGPVHARDGPIASMGHLLESDRQGYRKVVQNDQDEHGRNLPGYYHTVTLGPRRIREAFPDHALPKEVKHYYAREAKNQPEDSPLAHPKVGVSYQVSRWDRKLGVTEDDLEQLVRELDQAVLSVLADAGLDVAPNRGTGPFISDAYFEVETRDDGPEPIDLDLTRIKSQQESVVIKHLADGLSPVQWESLETLITHGGEVSPADIADDHDRHVESVRRALRGIDDLVVREYAEVKLRSSYVAELVHEAVEEAEEAVKRAAETGAKAIQAAKQGMDESMSVFIAWANRHGVDVDDALSRRDARMEMRLGEPEQDTDKTLREGLRVWKEAGMPVERFRMARVRFSDGSVSDAWRYLSPG</sequence>
<dbReference type="Pfam" id="PF25227">
    <property type="entry name" value="DUF7845"/>
    <property type="match status" value="1"/>
</dbReference>
<proteinExistence type="predicted"/>
<evidence type="ECO:0000259" key="1">
    <source>
        <dbReference type="Pfam" id="PF25227"/>
    </source>
</evidence>
<name>A0A897NIW9_9EURY</name>
<accession>A0A897NIW9</accession>
<evidence type="ECO:0000313" key="2">
    <source>
        <dbReference type="EMBL" id="QSG11385.1"/>
    </source>
</evidence>
<gene>
    <name evidence="2" type="ORF">HSBGL_0957</name>
</gene>
<dbReference type="EMBL" id="CP064789">
    <property type="protein sequence ID" value="QSG11385.1"/>
    <property type="molecule type" value="Genomic_DNA"/>
</dbReference>
<organism evidence="2 3">
    <name type="scientific">Halapricum desulfuricans</name>
    <dbReference type="NCBI Taxonomy" id="2841257"/>
    <lineage>
        <taxon>Archaea</taxon>
        <taxon>Methanobacteriati</taxon>
        <taxon>Methanobacteriota</taxon>
        <taxon>Stenosarchaea group</taxon>
        <taxon>Halobacteria</taxon>
        <taxon>Halobacteriales</taxon>
        <taxon>Haloarculaceae</taxon>
        <taxon>Halapricum</taxon>
    </lineage>
</organism>